<evidence type="ECO:0000259" key="2">
    <source>
        <dbReference type="Pfam" id="PF14237"/>
    </source>
</evidence>
<evidence type="ECO:0000256" key="1">
    <source>
        <dbReference type="SAM" id="Phobius"/>
    </source>
</evidence>
<name>A0A250IF84_9BACT</name>
<keyword evidence="4" id="KW-1185">Reference proteome</keyword>
<evidence type="ECO:0000313" key="4">
    <source>
        <dbReference type="Proteomes" id="UP000217289"/>
    </source>
</evidence>
<gene>
    <name evidence="3" type="ORF">MEBOL_003965</name>
</gene>
<dbReference type="Pfam" id="PF14237">
    <property type="entry name" value="GYF_2"/>
    <property type="match status" value="1"/>
</dbReference>
<dbReference type="EMBL" id="CP022163">
    <property type="protein sequence ID" value="ATB30504.1"/>
    <property type="molecule type" value="Genomic_DNA"/>
</dbReference>
<keyword evidence="1" id="KW-1133">Transmembrane helix</keyword>
<dbReference type="KEGG" id="mbd:MEBOL_003965"/>
<feature type="transmembrane region" description="Helical" evidence="1">
    <location>
        <begin position="112"/>
        <end position="134"/>
    </location>
</feature>
<dbReference type="NCBIfam" id="NF033768">
    <property type="entry name" value="myxo_SS_tail"/>
    <property type="match status" value="1"/>
</dbReference>
<dbReference type="Proteomes" id="UP000217289">
    <property type="component" value="Chromosome"/>
</dbReference>
<keyword evidence="1" id="KW-0472">Membrane</keyword>
<evidence type="ECO:0000313" key="3">
    <source>
        <dbReference type="EMBL" id="ATB30504.1"/>
    </source>
</evidence>
<proteinExistence type="predicted"/>
<dbReference type="AlphaFoldDB" id="A0A250IF84"/>
<feature type="domain" description="GYF" evidence="2">
    <location>
        <begin position="2"/>
        <end position="36"/>
    </location>
</feature>
<reference evidence="3 4" key="1">
    <citation type="submission" date="2017-06" db="EMBL/GenBank/DDBJ databases">
        <authorList>
            <person name="Kim H.J."/>
            <person name="Triplett B.A."/>
        </authorList>
    </citation>
    <scope>NUCLEOTIDE SEQUENCE [LARGE SCALE GENOMIC DNA]</scope>
    <source>
        <strain evidence="3 4">DSM 14713</strain>
    </source>
</reference>
<dbReference type="InterPro" id="IPR025640">
    <property type="entry name" value="GYF_2"/>
</dbReference>
<dbReference type="InterPro" id="IPR049806">
    <property type="entry name" value="MasK-like_C"/>
</dbReference>
<sequence>MAQLRELWARGGLDLHSLIWCQDWPHWKPLCLVPELSGMRGTPAPLPLARPRGGTFLPLPSLISEEEAWLRQLREMRARVRQVTLALPRGASEMPTRKMEAVAARRSRRGRLLLIGALAGPVLLGMGLSALLALGPSSPLPSRVLSLMRSLLLWPHPTPAKTEFILPPAARPPRFVPRTSLDAPRGGGDVRSSVWFGGDSGTVVLASGGSAPRKNACPENCRPVPKPLFSSDDPEYNELLDKAFERELGFDQEAPRPVRVEKPRPQRTVYLPLAPGTVTLESLSKSDIVQVVSAHRDDLQRCVRRYAPKRPARANKQRVVMRWLIRPSGSVTRVQVEERTLRGTLFAFCLQDSVRSWTFPEHRVEGHAIIRFPFEY</sequence>
<organism evidence="3 4">
    <name type="scientific">Melittangium boletus DSM 14713</name>
    <dbReference type="NCBI Taxonomy" id="1294270"/>
    <lineage>
        <taxon>Bacteria</taxon>
        <taxon>Pseudomonadati</taxon>
        <taxon>Myxococcota</taxon>
        <taxon>Myxococcia</taxon>
        <taxon>Myxococcales</taxon>
        <taxon>Cystobacterineae</taxon>
        <taxon>Archangiaceae</taxon>
        <taxon>Melittangium</taxon>
    </lineage>
</organism>
<dbReference type="OrthoDB" id="5498492at2"/>
<accession>A0A250IF84</accession>
<keyword evidence="1" id="KW-0812">Transmembrane</keyword>
<protein>
    <recommendedName>
        <fullName evidence="2">GYF domain-containing protein</fullName>
    </recommendedName>
</protein>